<keyword evidence="2" id="KW-1185">Reference proteome</keyword>
<comment type="caution">
    <text evidence="1">The sequence shown here is derived from an EMBL/GenBank/DDBJ whole genome shotgun (WGS) entry which is preliminary data.</text>
</comment>
<proteinExistence type="predicted"/>
<dbReference type="Proteomes" id="UP001199525">
    <property type="component" value="Unassembled WGS sequence"/>
</dbReference>
<accession>A0ABS8IJ00</accession>
<gene>
    <name evidence="1" type="ORF">LC586_32570</name>
</gene>
<protein>
    <submittedName>
        <fullName evidence="1">Uncharacterized protein</fullName>
    </submittedName>
</protein>
<name>A0ABS8IJ00_9NOSO</name>
<evidence type="ECO:0000313" key="1">
    <source>
        <dbReference type="EMBL" id="MCC5603780.1"/>
    </source>
</evidence>
<reference evidence="1 2" key="1">
    <citation type="journal article" date="2021" name="Microorganisms">
        <title>Genome Evolution of Filamentous Cyanobacterium Nostoc Species: From Facultative Symbiosis to Free Living.</title>
        <authorList>
            <person name="Huo D."/>
            <person name="Li H."/>
            <person name="Cai F."/>
            <person name="Guo X."/>
            <person name="Qiao Z."/>
            <person name="Wang W."/>
            <person name="Yu G."/>
            <person name="Li R."/>
        </authorList>
    </citation>
    <scope>NUCLEOTIDE SEQUENCE [LARGE SCALE GENOMIC DNA]</scope>
    <source>
        <strain evidence="1 2">CHAB 5714</strain>
    </source>
</reference>
<organism evidence="1 2">
    <name type="scientific">Nostoc favosum CHAB5714</name>
    <dbReference type="NCBI Taxonomy" id="2780399"/>
    <lineage>
        <taxon>Bacteria</taxon>
        <taxon>Bacillati</taxon>
        <taxon>Cyanobacteriota</taxon>
        <taxon>Cyanophyceae</taxon>
        <taxon>Nostocales</taxon>
        <taxon>Nostocaceae</taxon>
        <taxon>Nostoc</taxon>
        <taxon>Nostoc favosum</taxon>
    </lineage>
</organism>
<evidence type="ECO:0000313" key="2">
    <source>
        <dbReference type="Proteomes" id="UP001199525"/>
    </source>
</evidence>
<dbReference type="EMBL" id="JAIVFQ010000092">
    <property type="protein sequence ID" value="MCC5603780.1"/>
    <property type="molecule type" value="Genomic_DNA"/>
</dbReference>
<sequence>MLLDCYWNKLPCNSYETLFGYGCDAMKITDLPASVLEELCQSEYWRIDIDPGFDAKHEFFIRWEYLLPNPRTDDYTEGELAEFINFDGYDLLLPIGRVHHSHLHLLRLNASLDKNSLTLFLFDTYHSTWFSDISDARYGFLAVADRYQNHDCDFYVASYYHFSYLVGRDYELAQQIMQQRLGT</sequence>